<dbReference type="EMBL" id="LGSP01000062">
    <property type="protein sequence ID" value="KNE80039.1"/>
    <property type="molecule type" value="Genomic_DNA"/>
</dbReference>
<organism evidence="1 2">
    <name type="scientific">Streptomyces fradiae</name>
    <name type="common">Streptomyces roseoflavus</name>
    <dbReference type="NCBI Taxonomy" id="1906"/>
    <lineage>
        <taxon>Bacteria</taxon>
        <taxon>Bacillati</taxon>
        <taxon>Actinomycetota</taxon>
        <taxon>Actinomycetes</taxon>
        <taxon>Kitasatosporales</taxon>
        <taxon>Streptomycetaceae</taxon>
        <taxon>Streptomyces</taxon>
    </lineage>
</organism>
<proteinExistence type="predicted"/>
<evidence type="ECO:0000313" key="2">
    <source>
        <dbReference type="Proteomes" id="UP000037185"/>
    </source>
</evidence>
<name>A0ACC4W633_STRFR</name>
<reference evidence="1" key="1">
    <citation type="submission" date="2015-07" db="EMBL/GenBank/DDBJ databases">
        <title>Draft genome sequence of Streptomyces fradiae, a resistant strain to nitron-oligomycin.</title>
        <authorList>
            <person name="Vatlin A.A."/>
            <person name="Bekker O.B."/>
            <person name="Danilenko V.N."/>
        </authorList>
    </citation>
    <scope>NUCLEOTIDE SEQUENCE</scope>
    <source>
        <strain evidence="1">Olg1-1</strain>
    </source>
</reference>
<accession>A0ACC4W633</accession>
<evidence type="ECO:0000313" key="1">
    <source>
        <dbReference type="EMBL" id="KNE80039.1"/>
    </source>
</evidence>
<sequence>MAEPSGRAEEPPGDRDSGPGGTTVASTGPAPSAGSAAPGKASGAPAPAPTAPAPAPREHRYDIDLIRMLCSCGVILGHVGSAFIAAVGRQEAGGPAAYWAGMSADAVSRFAVPMYFAIAGWAVLAGAPPRDGRRVWQRIVKIGVPLAVWTAVYLAWGRWRGTNEDPVGALALESVFASVRPAYHLWYLYTYLPVITLLACAALVRSGRRPWGLGAGLLVLAAAPQLMGDIGEFTGWEMPRFGWGFVVYQIVYAVLGALLFALPAGALGKRRAPWVVLAVLAMGGILWYQHAVHYVIPNAHLLVALFMGGVLLSLHRVRVPERLRPALGRLAAAAYGAYLVHVLVIDVLAHPFVNAELGALRAGVLTVVLTAATIVLSFGTSLLWGQLRLRRWLG</sequence>
<gene>
    <name evidence="1" type="ORF">ADZ36_24300</name>
</gene>
<comment type="caution">
    <text evidence="1">The sequence shown here is derived from an EMBL/GenBank/DDBJ whole genome shotgun (WGS) entry which is preliminary data.</text>
</comment>
<protein>
    <submittedName>
        <fullName evidence="1">Membrane protein</fullName>
    </submittedName>
</protein>
<keyword evidence="2" id="KW-1185">Reference proteome</keyword>
<dbReference type="Proteomes" id="UP000037185">
    <property type="component" value="Unassembled WGS sequence"/>
</dbReference>